<dbReference type="PANTHER" id="PTHR33202:SF18">
    <property type="entry name" value="TRANSCRIPTIONAL REGULATOR FURA"/>
    <property type="match status" value="1"/>
</dbReference>
<dbReference type="AlphaFoldDB" id="A0AAU0MK99"/>
<evidence type="ECO:0000256" key="11">
    <source>
        <dbReference type="PIRSR" id="PIRSR602481-1"/>
    </source>
</evidence>
<feature type="binding site" evidence="11">
    <location>
        <position position="145"/>
    </location>
    <ligand>
        <name>Zn(2+)</name>
        <dbReference type="ChEBI" id="CHEBI:29105"/>
    </ligand>
</feature>
<evidence type="ECO:0000256" key="1">
    <source>
        <dbReference type="ARBA" id="ARBA00004496"/>
    </source>
</evidence>
<dbReference type="KEGG" id="mliy:RYJ27_08685"/>
<keyword evidence="13" id="KW-1185">Reference proteome</keyword>
<dbReference type="Proteomes" id="UP001329313">
    <property type="component" value="Chromosome"/>
</dbReference>
<evidence type="ECO:0000256" key="3">
    <source>
        <dbReference type="ARBA" id="ARBA00022490"/>
    </source>
</evidence>
<dbReference type="Gene3D" id="3.30.1490.190">
    <property type="match status" value="1"/>
</dbReference>
<dbReference type="GO" id="GO:0000976">
    <property type="term" value="F:transcription cis-regulatory region binding"/>
    <property type="evidence" value="ECO:0007669"/>
    <property type="project" value="TreeGrafter"/>
</dbReference>
<evidence type="ECO:0000313" key="13">
    <source>
        <dbReference type="Proteomes" id="UP001329313"/>
    </source>
</evidence>
<feature type="binding site" evidence="11">
    <location>
        <position position="148"/>
    </location>
    <ligand>
        <name>Zn(2+)</name>
        <dbReference type="ChEBI" id="CHEBI:29105"/>
    </ligand>
</feature>
<evidence type="ECO:0000256" key="4">
    <source>
        <dbReference type="ARBA" id="ARBA00022491"/>
    </source>
</evidence>
<keyword evidence="10" id="KW-0804">Transcription</keyword>
<dbReference type="InterPro" id="IPR036390">
    <property type="entry name" value="WH_DNA-bd_sf"/>
</dbReference>
<accession>A0AAU0MK99</accession>
<dbReference type="PANTHER" id="PTHR33202">
    <property type="entry name" value="ZINC UPTAKE REGULATION PROTEIN"/>
    <property type="match status" value="1"/>
</dbReference>
<comment type="cofactor">
    <cofactor evidence="11">
        <name>Zn(2+)</name>
        <dbReference type="ChEBI" id="CHEBI:29105"/>
    </cofactor>
    <text evidence="11">Binds 1 zinc ion per subunit.</text>
</comment>
<name>A0AAU0MK99_9MICO</name>
<keyword evidence="6 11" id="KW-0862">Zinc</keyword>
<dbReference type="Pfam" id="PF01475">
    <property type="entry name" value="FUR"/>
    <property type="match status" value="1"/>
</dbReference>
<evidence type="ECO:0000313" key="12">
    <source>
        <dbReference type="EMBL" id="WOQ70974.1"/>
    </source>
</evidence>
<organism evidence="12 13">
    <name type="scientific">Microbacterium limosum</name>
    <dbReference type="NCBI Taxonomy" id="3079935"/>
    <lineage>
        <taxon>Bacteria</taxon>
        <taxon>Bacillati</taxon>
        <taxon>Actinomycetota</taxon>
        <taxon>Actinomycetes</taxon>
        <taxon>Micrococcales</taxon>
        <taxon>Microbacteriaceae</taxon>
        <taxon>Microbacterium</taxon>
    </lineage>
</organism>
<dbReference type="GO" id="GO:0008270">
    <property type="term" value="F:zinc ion binding"/>
    <property type="evidence" value="ECO:0007669"/>
    <property type="project" value="TreeGrafter"/>
</dbReference>
<evidence type="ECO:0000256" key="10">
    <source>
        <dbReference type="ARBA" id="ARBA00023163"/>
    </source>
</evidence>
<comment type="subcellular location">
    <subcellularLocation>
        <location evidence="1">Cytoplasm</location>
    </subcellularLocation>
</comment>
<evidence type="ECO:0000256" key="5">
    <source>
        <dbReference type="ARBA" id="ARBA00022723"/>
    </source>
</evidence>
<reference evidence="12 13" key="1">
    <citation type="submission" date="2023-10" db="EMBL/GenBank/DDBJ databases">
        <title>Y20.</title>
        <authorList>
            <person name="Zhang G."/>
            <person name="Ding Y."/>
        </authorList>
    </citation>
    <scope>NUCLEOTIDE SEQUENCE [LARGE SCALE GENOMIC DNA]</scope>
    <source>
        <strain evidence="12 13">Y20</strain>
    </source>
</reference>
<keyword evidence="3" id="KW-0963">Cytoplasm</keyword>
<dbReference type="GO" id="GO:0005737">
    <property type="term" value="C:cytoplasm"/>
    <property type="evidence" value="ECO:0007669"/>
    <property type="project" value="UniProtKB-SubCell"/>
</dbReference>
<keyword evidence="4" id="KW-0678">Repressor</keyword>
<evidence type="ECO:0000256" key="9">
    <source>
        <dbReference type="ARBA" id="ARBA00023125"/>
    </source>
</evidence>
<evidence type="ECO:0000256" key="6">
    <source>
        <dbReference type="ARBA" id="ARBA00022833"/>
    </source>
</evidence>
<protein>
    <submittedName>
        <fullName evidence="12">Fur family transcriptional regulator</fullName>
    </submittedName>
</protein>
<dbReference type="GO" id="GO:0045892">
    <property type="term" value="P:negative regulation of DNA-templated transcription"/>
    <property type="evidence" value="ECO:0007669"/>
    <property type="project" value="TreeGrafter"/>
</dbReference>
<dbReference type="RefSeq" id="WP_330172033.1">
    <property type="nucleotide sequence ID" value="NZ_CP137080.1"/>
</dbReference>
<keyword evidence="9" id="KW-0238">DNA-binding</keyword>
<dbReference type="InterPro" id="IPR043135">
    <property type="entry name" value="Fur_C"/>
</dbReference>
<dbReference type="InterPro" id="IPR002481">
    <property type="entry name" value="FUR"/>
</dbReference>
<evidence type="ECO:0000256" key="8">
    <source>
        <dbReference type="ARBA" id="ARBA00023015"/>
    </source>
</evidence>
<feature type="binding site" evidence="11">
    <location>
        <position position="108"/>
    </location>
    <ligand>
        <name>Zn(2+)</name>
        <dbReference type="ChEBI" id="CHEBI:29105"/>
    </ligand>
</feature>
<evidence type="ECO:0000256" key="7">
    <source>
        <dbReference type="ARBA" id="ARBA00023004"/>
    </source>
</evidence>
<feature type="binding site" evidence="11">
    <location>
        <position position="105"/>
    </location>
    <ligand>
        <name>Zn(2+)</name>
        <dbReference type="ChEBI" id="CHEBI:29105"/>
    </ligand>
</feature>
<evidence type="ECO:0000256" key="2">
    <source>
        <dbReference type="ARBA" id="ARBA00007957"/>
    </source>
</evidence>
<dbReference type="SUPFAM" id="SSF46785">
    <property type="entry name" value="Winged helix' DNA-binding domain"/>
    <property type="match status" value="1"/>
</dbReference>
<keyword evidence="7" id="KW-0408">Iron</keyword>
<sequence length="153" mass="16259">MTPLDDAAGMPAAFEAAPELRAAGLRVTAQRAAVLEALHASPHAAVDLLHAAVRERVPGIALQTVHGVVNDLTDAGLIRRVSLPGAPSALYELHHVDDNHHHVQCISCGRVEDVECAVGAAPCLHPSHDHGMRVLEANVTFRAICAECERNQQ</sequence>
<keyword evidence="5 11" id="KW-0479">Metal-binding</keyword>
<dbReference type="GO" id="GO:1900376">
    <property type="term" value="P:regulation of secondary metabolite biosynthetic process"/>
    <property type="evidence" value="ECO:0007669"/>
    <property type="project" value="TreeGrafter"/>
</dbReference>
<keyword evidence="8" id="KW-0805">Transcription regulation</keyword>
<proteinExistence type="inferred from homology"/>
<comment type="similarity">
    <text evidence="2">Belongs to the Fur family.</text>
</comment>
<dbReference type="GO" id="GO:0003700">
    <property type="term" value="F:DNA-binding transcription factor activity"/>
    <property type="evidence" value="ECO:0007669"/>
    <property type="project" value="InterPro"/>
</dbReference>
<dbReference type="EMBL" id="CP137080">
    <property type="protein sequence ID" value="WOQ70974.1"/>
    <property type="molecule type" value="Genomic_DNA"/>
</dbReference>
<dbReference type="Gene3D" id="1.10.10.10">
    <property type="entry name" value="Winged helix-like DNA-binding domain superfamily/Winged helix DNA-binding domain"/>
    <property type="match status" value="1"/>
</dbReference>
<gene>
    <name evidence="12" type="ORF">RYJ27_08685</name>
</gene>
<dbReference type="InterPro" id="IPR036388">
    <property type="entry name" value="WH-like_DNA-bd_sf"/>
</dbReference>